<comment type="caution">
    <text evidence="2">The sequence shown here is derived from an EMBL/GenBank/DDBJ whole genome shotgun (WGS) entry which is preliminary data.</text>
</comment>
<keyword evidence="3" id="KW-1185">Reference proteome</keyword>
<dbReference type="InterPro" id="IPR010982">
    <property type="entry name" value="Lambda_DNA-bd_dom_sf"/>
</dbReference>
<reference evidence="3" key="1">
    <citation type="journal article" date="2019" name="Int. J. Syst. Evol. Microbiol.">
        <title>The Global Catalogue of Microorganisms (GCM) 10K type strain sequencing project: providing services to taxonomists for standard genome sequencing and annotation.</title>
        <authorList>
            <consortium name="The Broad Institute Genomics Platform"/>
            <consortium name="The Broad Institute Genome Sequencing Center for Infectious Disease"/>
            <person name="Wu L."/>
            <person name="Ma J."/>
        </authorList>
    </citation>
    <scope>NUCLEOTIDE SEQUENCE [LARGE SCALE GENOMIC DNA]</scope>
    <source>
        <strain evidence="3">JCM 17440</strain>
    </source>
</reference>
<gene>
    <name evidence="2" type="ORF">GCM10022254_46330</name>
</gene>
<protein>
    <recommendedName>
        <fullName evidence="1">HTH cro/C1-type domain-containing protein</fullName>
    </recommendedName>
</protein>
<sequence length="403" mass="43578">MRSAFYDARMETNDLSEALQAIMDRHGWTQVGLADRLGVTRGWVQHVVKGRRDPGIGSVRERLDRVGWEVVLRPKGRHPVKRREFHEKVVKFAGGAIAGKAAGVMAIPGGGNSPYAEADYVFSLARRASDMRDELGGGPIASKVLTQFKGISAALPTGGKELRTSASEFSRQAAWVLYDAGRPDVARNLAGNALELASGVSDTQREAAAHALLSDLYLQENKPDRAASHAEKGLRLPEVSDGTRAPLEAYLGWALGRSSWAGYSKSRSRKLIDQARGHTSLPPLDSAWVHGVSGLVLHNVGENQQAFTSFEDAVRITEPLPATQYQANDLANAAGVALAAHELDLAAELMKALAYVAPLITSGWVDRKVVTVLRESGRWADVPEIKLARQRLKSALSSEVVAR</sequence>
<dbReference type="Gene3D" id="1.10.260.40">
    <property type="entry name" value="lambda repressor-like DNA-binding domains"/>
    <property type="match status" value="1"/>
</dbReference>
<accession>A0ABP8CAB7</accession>
<dbReference type="PROSITE" id="PS50943">
    <property type="entry name" value="HTH_CROC1"/>
    <property type="match status" value="1"/>
</dbReference>
<organism evidence="2 3">
    <name type="scientific">Actinomadura meridiana</name>
    <dbReference type="NCBI Taxonomy" id="559626"/>
    <lineage>
        <taxon>Bacteria</taxon>
        <taxon>Bacillati</taxon>
        <taxon>Actinomycetota</taxon>
        <taxon>Actinomycetes</taxon>
        <taxon>Streptosporangiales</taxon>
        <taxon>Thermomonosporaceae</taxon>
        <taxon>Actinomadura</taxon>
    </lineage>
</organism>
<dbReference type="InterPro" id="IPR001387">
    <property type="entry name" value="Cro/C1-type_HTH"/>
</dbReference>
<name>A0ABP8CAB7_9ACTN</name>
<dbReference type="EMBL" id="BAABAS010000015">
    <property type="protein sequence ID" value="GAA4236515.1"/>
    <property type="molecule type" value="Genomic_DNA"/>
</dbReference>
<evidence type="ECO:0000313" key="3">
    <source>
        <dbReference type="Proteomes" id="UP001501710"/>
    </source>
</evidence>
<evidence type="ECO:0000313" key="2">
    <source>
        <dbReference type="EMBL" id="GAA4236515.1"/>
    </source>
</evidence>
<dbReference type="Proteomes" id="UP001501710">
    <property type="component" value="Unassembled WGS sequence"/>
</dbReference>
<evidence type="ECO:0000259" key="1">
    <source>
        <dbReference type="PROSITE" id="PS50943"/>
    </source>
</evidence>
<feature type="domain" description="HTH cro/C1-type" evidence="1">
    <location>
        <begin position="19"/>
        <end position="56"/>
    </location>
</feature>
<dbReference type="SUPFAM" id="SSF48452">
    <property type="entry name" value="TPR-like"/>
    <property type="match status" value="1"/>
</dbReference>
<dbReference type="Gene3D" id="1.25.40.10">
    <property type="entry name" value="Tetratricopeptide repeat domain"/>
    <property type="match status" value="1"/>
</dbReference>
<dbReference type="CDD" id="cd00093">
    <property type="entry name" value="HTH_XRE"/>
    <property type="match status" value="1"/>
</dbReference>
<dbReference type="SUPFAM" id="SSF47413">
    <property type="entry name" value="lambda repressor-like DNA-binding domains"/>
    <property type="match status" value="1"/>
</dbReference>
<dbReference type="InterPro" id="IPR011990">
    <property type="entry name" value="TPR-like_helical_dom_sf"/>
</dbReference>
<proteinExistence type="predicted"/>